<dbReference type="InterPro" id="IPR035899">
    <property type="entry name" value="DBL_dom_sf"/>
</dbReference>
<reference evidence="6" key="1">
    <citation type="submission" date="2025-08" db="UniProtKB">
        <authorList>
            <consortium name="RefSeq"/>
        </authorList>
    </citation>
    <scope>IDENTIFICATION</scope>
    <source>
        <tissue evidence="6">Whole organism</tissue>
    </source>
</reference>
<dbReference type="Gene3D" id="1.20.900.10">
    <property type="entry name" value="Dbl homology (DH) domain"/>
    <property type="match status" value="1"/>
</dbReference>
<name>A0A8B7NK82_HYAAZ</name>
<dbReference type="SUPFAM" id="SSF50729">
    <property type="entry name" value="PH domain-like"/>
    <property type="match status" value="2"/>
</dbReference>
<evidence type="ECO:0000259" key="4">
    <source>
        <dbReference type="PROSITE" id="PS50010"/>
    </source>
</evidence>
<accession>A0A8B7NK82</accession>
<organism evidence="5 6">
    <name type="scientific">Hyalella azteca</name>
    <name type="common">Amphipod</name>
    <dbReference type="NCBI Taxonomy" id="294128"/>
    <lineage>
        <taxon>Eukaryota</taxon>
        <taxon>Metazoa</taxon>
        <taxon>Ecdysozoa</taxon>
        <taxon>Arthropoda</taxon>
        <taxon>Crustacea</taxon>
        <taxon>Multicrustacea</taxon>
        <taxon>Malacostraca</taxon>
        <taxon>Eumalacostraca</taxon>
        <taxon>Peracarida</taxon>
        <taxon>Amphipoda</taxon>
        <taxon>Senticaudata</taxon>
        <taxon>Talitrida</taxon>
        <taxon>Talitroidea</taxon>
        <taxon>Hyalellidae</taxon>
        <taxon>Hyalella</taxon>
    </lineage>
</organism>
<feature type="domain" description="PH" evidence="3">
    <location>
        <begin position="411"/>
        <end position="516"/>
    </location>
</feature>
<dbReference type="InterPro" id="IPR001849">
    <property type="entry name" value="PH_domain"/>
</dbReference>
<dbReference type="InterPro" id="IPR011993">
    <property type="entry name" value="PH-like_dom_sf"/>
</dbReference>
<sequence length="968" mass="111118">MWEITGTLVVMAEVKIPLRKLPEEDHPKLVHEVYKTLVSPKESALGKDFGKKAVGEVDTYFAGQIVVLKETEANHFTLSCMKEVILAFGLGDVMFIGAVEGCISRVIFVARSQNFGRVAVVLQMETPEDAVKVREKIGHNKNQCKSESQEKSSSTSSNQSVIMKLTNLLSPPSKPETTPPKDSQQVGYYEVVESSDEDNWYEPTLDRDTVQTPVTAKISTTSVPDIQAQIEAEINYILTTEDTYVKLLNTLEERRKDLAANSDTPKFVIKWLSQLFRQVKSLETTHESLLQSLVEAKYDITKFSEAFVIHEKQFRFYVYYIENIPTVERILNSEDCSPYFKEKMPELREKLRQPRLRLNHYVLMLESLYKKVDSQNQTALQKAIDMCKSYLKEADQALFLSTIKNCPSSMQKSTWGNLIHMSELQLVSSPDLPRKYFTLVLFEKKLLLARGDRDDLEFVRCFPLDEIILNTNIRGLIFSFAVNNGEGNLANKIYAFKAKNVKAQHEWVVKLKEAINTVKITLVRSNTRVSFGASTASKLRRKLATPRIKITNPTENDSESDDDVCASKQYWINRRKNKYKKFSSNRELKTFHTKISGSLSDGEETSNIRHGMAPLTVWSFFQKFEVVYKLLRRDSGESSKSTDFGWVSDEKNYGPNMNVVELNYIEGLREQLGRLLDPNVAKPPKQIQKDLRRIYQLHIEKIKPAFDEVEAMELETEFLRTITRHGEDISSVYCDFLINRCTYHDEILDMCLEDKCIKPIDHFLKYCTNVILMQEDRGFDDALINTAAEVLHHTITAANNYLMAECINNVPFALSTCEPILLVSKMKVKIDNRSKNECQVVLVKDQLFILEIVPPLYNYICTLRLDSVSLGPMTNRFQFELELSVSSAVRRTYSFRAQNEQIVLQWTNEIRRILFSQAENLKKSVQQRLDEAPTLQVGVHNLHLDVARSPSMPKKNSFFHVDLKETNL</sequence>
<dbReference type="SMART" id="SM00325">
    <property type="entry name" value="RhoGEF"/>
    <property type="match status" value="1"/>
</dbReference>
<evidence type="ECO:0000256" key="1">
    <source>
        <dbReference type="ARBA" id="ARBA00022658"/>
    </source>
</evidence>
<dbReference type="Gene3D" id="2.30.29.30">
    <property type="entry name" value="Pleckstrin-homology domain (PH domain)/Phosphotyrosine-binding domain (PTB)"/>
    <property type="match status" value="1"/>
</dbReference>
<evidence type="ECO:0000256" key="2">
    <source>
        <dbReference type="SAM" id="MobiDB-lite"/>
    </source>
</evidence>
<gene>
    <name evidence="6" type="primary">LOC108671093</name>
</gene>
<protein>
    <submittedName>
        <fullName evidence="6">Uncharacterized protein LOC108671093</fullName>
    </submittedName>
</protein>
<dbReference type="SUPFAM" id="SSF48065">
    <property type="entry name" value="DBL homology domain (DH-domain)"/>
    <property type="match status" value="1"/>
</dbReference>
<evidence type="ECO:0000313" key="6">
    <source>
        <dbReference type="RefSeq" id="XP_018014062.1"/>
    </source>
</evidence>
<proteinExistence type="predicted"/>
<dbReference type="GeneID" id="108671093"/>
<feature type="region of interest" description="Disordered" evidence="2">
    <location>
        <begin position="168"/>
        <end position="187"/>
    </location>
</feature>
<keyword evidence="5" id="KW-1185">Reference proteome</keyword>
<dbReference type="GO" id="GO:0005737">
    <property type="term" value="C:cytoplasm"/>
    <property type="evidence" value="ECO:0007669"/>
    <property type="project" value="TreeGrafter"/>
</dbReference>
<feature type="region of interest" description="Disordered" evidence="2">
    <location>
        <begin position="138"/>
        <end position="158"/>
    </location>
</feature>
<dbReference type="InterPro" id="IPR000219">
    <property type="entry name" value="DH_dom"/>
</dbReference>
<dbReference type="Proteomes" id="UP000694843">
    <property type="component" value="Unplaced"/>
</dbReference>
<evidence type="ECO:0000259" key="3">
    <source>
        <dbReference type="PROSITE" id="PS50003"/>
    </source>
</evidence>
<dbReference type="PROSITE" id="PS50010">
    <property type="entry name" value="DH_2"/>
    <property type="match status" value="1"/>
</dbReference>
<dbReference type="GO" id="GO:0005085">
    <property type="term" value="F:guanyl-nucleotide exchange factor activity"/>
    <property type="evidence" value="ECO:0007669"/>
    <property type="project" value="UniProtKB-KW"/>
</dbReference>
<dbReference type="Pfam" id="PF00621">
    <property type="entry name" value="RhoGEF"/>
    <property type="match status" value="1"/>
</dbReference>
<keyword evidence="1" id="KW-0344">Guanine-nucleotide releasing factor</keyword>
<feature type="domain" description="DH" evidence="4">
    <location>
        <begin position="229"/>
        <end position="397"/>
    </location>
</feature>
<dbReference type="InterPro" id="IPR051336">
    <property type="entry name" value="RhoGEF_Guanine_NuclExch_SF"/>
</dbReference>
<dbReference type="OrthoDB" id="6349188at2759"/>
<feature type="compositionally biased region" description="Low complexity" evidence="2">
    <location>
        <begin position="141"/>
        <end position="158"/>
    </location>
</feature>
<dbReference type="RefSeq" id="XP_018014062.1">
    <property type="nucleotide sequence ID" value="XM_018158573.2"/>
</dbReference>
<dbReference type="SMART" id="SM00233">
    <property type="entry name" value="PH"/>
    <property type="match status" value="2"/>
</dbReference>
<dbReference type="PROSITE" id="PS50003">
    <property type="entry name" value="PH_DOMAIN"/>
    <property type="match status" value="1"/>
</dbReference>
<dbReference type="PANTHER" id="PTHR22826">
    <property type="entry name" value="RHO GUANINE EXCHANGE FACTOR-RELATED"/>
    <property type="match status" value="1"/>
</dbReference>
<evidence type="ECO:0000313" key="5">
    <source>
        <dbReference type="Proteomes" id="UP000694843"/>
    </source>
</evidence>
<dbReference type="KEGG" id="hazt:108671093"/>
<dbReference type="AlphaFoldDB" id="A0A8B7NK82"/>